<evidence type="ECO:0000313" key="6">
    <source>
        <dbReference type="Proteomes" id="UP000199626"/>
    </source>
</evidence>
<dbReference type="PANTHER" id="PTHR43434:SF23">
    <property type="entry name" value="PHOSPHOGLYCOLATE PHOSPHATASE"/>
    <property type="match status" value="1"/>
</dbReference>
<dbReference type="InterPro" id="IPR023198">
    <property type="entry name" value="PGP-like_dom2"/>
</dbReference>
<dbReference type="NCBIfam" id="TIGR01509">
    <property type="entry name" value="HAD-SF-IA-v3"/>
    <property type="match status" value="1"/>
</dbReference>
<sequence length="223" mass="24543">MFTQTSLTPPRAVLFDLDGTLLDTAPDLGAALNAVLRAEQRPEVTAKEYTPLASHGSVRLLKHAFGEEFDARQEELRRAFLTAYSTAIAKHTRLFDGVSHLLNKLVEQQIAVAIVTNKPSALTNQLLPYFPQLAAIEVVVSGDTLAVAKPHPEPLLFAAEQLAIPAQQCWYVGDAQRDIEAGQRAQMTTVLAAYGYLSEDDQPAQWGADKHIHHPLELLQLWS</sequence>
<organism evidence="5 6">
    <name type="scientific">Pseudidiomarina indica</name>
    <dbReference type="NCBI Taxonomy" id="1159017"/>
    <lineage>
        <taxon>Bacteria</taxon>
        <taxon>Pseudomonadati</taxon>
        <taxon>Pseudomonadota</taxon>
        <taxon>Gammaproteobacteria</taxon>
        <taxon>Alteromonadales</taxon>
        <taxon>Idiomarinaceae</taxon>
        <taxon>Pseudidiomarina</taxon>
    </lineage>
</organism>
<proteinExistence type="predicted"/>
<dbReference type="InterPro" id="IPR006439">
    <property type="entry name" value="HAD-SF_hydro_IA"/>
</dbReference>
<evidence type="ECO:0000256" key="2">
    <source>
        <dbReference type="ARBA" id="ARBA00022801"/>
    </source>
</evidence>
<dbReference type="PRINTS" id="PR00413">
    <property type="entry name" value="HADHALOGNASE"/>
</dbReference>
<keyword evidence="2" id="KW-0378">Hydrolase</keyword>
<dbReference type="SFLD" id="SFLDG01129">
    <property type="entry name" value="C1.5:_HAD__Beta-PGM__Phosphata"/>
    <property type="match status" value="1"/>
</dbReference>
<dbReference type="AlphaFoldDB" id="A0A1G6A0W1"/>
<dbReference type="SFLD" id="SFLDS00003">
    <property type="entry name" value="Haloacid_Dehalogenase"/>
    <property type="match status" value="1"/>
</dbReference>
<dbReference type="SFLD" id="SFLDG01135">
    <property type="entry name" value="C1.5.6:_HAD__Beta-PGM__Phospha"/>
    <property type="match status" value="1"/>
</dbReference>
<reference evidence="6" key="1">
    <citation type="submission" date="2016-10" db="EMBL/GenBank/DDBJ databases">
        <authorList>
            <person name="Varghese N."/>
            <person name="Submissions S."/>
        </authorList>
    </citation>
    <scope>NUCLEOTIDE SEQUENCE [LARGE SCALE GENOMIC DNA]</scope>
    <source>
        <strain evidence="6">CGMCC 1.10824</strain>
    </source>
</reference>
<dbReference type="PANTHER" id="PTHR43434">
    <property type="entry name" value="PHOSPHOGLYCOLATE PHOSPHATASE"/>
    <property type="match status" value="1"/>
</dbReference>
<keyword evidence="3" id="KW-0460">Magnesium</keyword>
<dbReference type="EMBL" id="FMXN01000001">
    <property type="protein sequence ID" value="SDB02108.1"/>
    <property type="molecule type" value="Genomic_DNA"/>
</dbReference>
<dbReference type="InterPro" id="IPR023214">
    <property type="entry name" value="HAD_sf"/>
</dbReference>
<dbReference type="SUPFAM" id="SSF56784">
    <property type="entry name" value="HAD-like"/>
    <property type="match status" value="1"/>
</dbReference>
<evidence type="ECO:0000256" key="4">
    <source>
        <dbReference type="ARBA" id="ARBA00023277"/>
    </source>
</evidence>
<dbReference type="InterPro" id="IPR036412">
    <property type="entry name" value="HAD-like_sf"/>
</dbReference>
<dbReference type="Gene3D" id="3.40.50.1000">
    <property type="entry name" value="HAD superfamily/HAD-like"/>
    <property type="match status" value="1"/>
</dbReference>
<evidence type="ECO:0000256" key="3">
    <source>
        <dbReference type="ARBA" id="ARBA00022842"/>
    </source>
</evidence>
<dbReference type="NCBIfam" id="TIGR01549">
    <property type="entry name" value="HAD-SF-IA-v1"/>
    <property type="match status" value="1"/>
</dbReference>
<dbReference type="GO" id="GO:0046872">
    <property type="term" value="F:metal ion binding"/>
    <property type="evidence" value="ECO:0007669"/>
    <property type="project" value="UniProtKB-KW"/>
</dbReference>
<dbReference type="Proteomes" id="UP000199626">
    <property type="component" value="Unassembled WGS sequence"/>
</dbReference>
<dbReference type="GO" id="GO:0008967">
    <property type="term" value="F:phosphoglycolate phosphatase activity"/>
    <property type="evidence" value="ECO:0007669"/>
    <property type="project" value="TreeGrafter"/>
</dbReference>
<keyword evidence="1" id="KW-0479">Metal-binding</keyword>
<keyword evidence="6" id="KW-1185">Reference proteome</keyword>
<keyword evidence="4" id="KW-0119">Carbohydrate metabolism</keyword>
<dbReference type="STRING" id="1159017.SAMN02927930_00059"/>
<evidence type="ECO:0000256" key="1">
    <source>
        <dbReference type="ARBA" id="ARBA00022723"/>
    </source>
</evidence>
<dbReference type="InterPro" id="IPR050155">
    <property type="entry name" value="HAD-like_hydrolase_sf"/>
</dbReference>
<evidence type="ECO:0000313" key="5">
    <source>
        <dbReference type="EMBL" id="SDB02108.1"/>
    </source>
</evidence>
<name>A0A1G6A0W1_9GAMM</name>
<dbReference type="RefSeq" id="WP_092590566.1">
    <property type="nucleotide sequence ID" value="NZ_FMXN01000001.1"/>
</dbReference>
<protein>
    <submittedName>
        <fullName evidence="5">Phosphoglycolate phosphatase</fullName>
    </submittedName>
</protein>
<gene>
    <name evidence="5" type="ORF">SAMN02927930_00059</name>
</gene>
<dbReference type="OrthoDB" id="9776368at2"/>
<dbReference type="Pfam" id="PF13419">
    <property type="entry name" value="HAD_2"/>
    <property type="match status" value="1"/>
</dbReference>
<accession>A0A1G6A0W1</accession>
<dbReference type="Gene3D" id="1.10.150.240">
    <property type="entry name" value="Putative phosphatase, domain 2"/>
    <property type="match status" value="1"/>
</dbReference>
<dbReference type="GO" id="GO:0006281">
    <property type="term" value="P:DNA repair"/>
    <property type="evidence" value="ECO:0007669"/>
    <property type="project" value="TreeGrafter"/>
</dbReference>
<dbReference type="InterPro" id="IPR041492">
    <property type="entry name" value="HAD_2"/>
</dbReference>
<dbReference type="GO" id="GO:0005829">
    <property type="term" value="C:cytosol"/>
    <property type="evidence" value="ECO:0007669"/>
    <property type="project" value="TreeGrafter"/>
</dbReference>